<evidence type="ECO:0000256" key="6">
    <source>
        <dbReference type="ARBA" id="ARBA00022692"/>
    </source>
</evidence>
<dbReference type="GO" id="GO:0015986">
    <property type="term" value="P:proton motive force-driven ATP synthesis"/>
    <property type="evidence" value="ECO:0007669"/>
    <property type="project" value="InterPro"/>
</dbReference>
<evidence type="ECO:0000256" key="7">
    <source>
        <dbReference type="ARBA" id="ARBA00022781"/>
    </source>
</evidence>
<evidence type="ECO:0000313" key="14">
    <source>
        <dbReference type="EMBL" id="UGS80259.1"/>
    </source>
</evidence>
<comment type="subunit">
    <text evidence="3">F-type ATPases have 2 components, CF(1) - the catalytic core - and CF(0) - the membrane proton channel.</text>
</comment>
<evidence type="ECO:0000256" key="4">
    <source>
        <dbReference type="ARBA" id="ARBA00022448"/>
    </source>
</evidence>
<accession>A0A8K1ZFF9</accession>
<dbReference type="InterPro" id="IPR001421">
    <property type="entry name" value="ATP8_metazoa"/>
</dbReference>
<gene>
    <name evidence="14" type="primary">ATP8</name>
</gene>
<dbReference type="Pfam" id="PF00895">
    <property type="entry name" value="ATP-synt_8"/>
    <property type="match status" value="1"/>
</dbReference>
<evidence type="ECO:0000256" key="8">
    <source>
        <dbReference type="ARBA" id="ARBA00022989"/>
    </source>
</evidence>
<evidence type="ECO:0000256" key="9">
    <source>
        <dbReference type="ARBA" id="ARBA00023065"/>
    </source>
</evidence>
<sequence>MPQMNPILWLPLMIMFIIMFISVNSINYFFHYNYLIKYQNLNKKKNTLNWKW</sequence>
<keyword evidence="10 12" id="KW-0496">Mitochondrion</keyword>
<dbReference type="AlphaFoldDB" id="A0A8K1ZFF9"/>
<proteinExistence type="inferred from homology"/>
<evidence type="ECO:0000256" key="1">
    <source>
        <dbReference type="ARBA" id="ARBA00004304"/>
    </source>
</evidence>
<evidence type="ECO:0000256" key="13">
    <source>
        <dbReference type="SAM" id="Phobius"/>
    </source>
</evidence>
<evidence type="ECO:0000256" key="12">
    <source>
        <dbReference type="RuleBase" id="RU003661"/>
    </source>
</evidence>
<evidence type="ECO:0000256" key="11">
    <source>
        <dbReference type="ARBA" id="ARBA00023136"/>
    </source>
</evidence>
<evidence type="ECO:0000256" key="5">
    <source>
        <dbReference type="ARBA" id="ARBA00022547"/>
    </source>
</evidence>
<feature type="transmembrane region" description="Helical" evidence="13">
    <location>
        <begin position="6"/>
        <end position="30"/>
    </location>
</feature>
<dbReference type="GO" id="GO:0015078">
    <property type="term" value="F:proton transmembrane transporter activity"/>
    <property type="evidence" value="ECO:0007669"/>
    <property type="project" value="InterPro"/>
</dbReference>
<name>A0A8K1ZFF9_9NEOP</name>
<dbReference type="GO" id="GO:0045259">
    <property type="term" value="C:proton-transporting ATP synthase complex"/>
    <property type="evidence" value="ECO:0007669"/>
    <property type="project" value="UniProtKB-KW"/>
</dbReference>
<evidence type="ECO:0000256" key="3">
    <source>
        <dbReference type="ARBA" id="ARBA00011291"/>
    </source>
</evidence>
<reference evidence="14" key="1">
    <citation type="submission" date="2021-05" db="EMBL/GenBank/DDBJ databases">
        <title>Mitochondrial genomes within bark lice (Insecta: Psocodea: Psocomorpha) reveal novel gene rearrangements containing phylogenetic signal.</title>
        <authorList>
            <person name="Saenz Manchola O.F."/>
            <person name="Virrueta Herrera S."/>
            <person name="D'alessio L.M."/>
            <person name="Yoshizawa K."/>
            <person name="Garcia Aldrete A.N."/>
            <person name="Johnson K.P."/>
        </authorList>
    </citation>
    <scope>NUCLEOTIDE SEQUENCE</scope>
</reference>
<keyword evidence="6 12" id="KW-0812">Transmembrane</keyword>
<keyword evidence="8 13" id="KW-1133">Transmembrane helix</keyword>
<geneLocation type="mitochondrion" evidence="14"/>
<organism evidence="14">
    <name type="scientific">Fuelleborniella sp. FuspCA</name>
    <dbReference type="NCBI Taxonomy" id="2597024"/>
    <lineage>
        <taxon>Eukaryota</taxon>
        <taxon>Metazoa</taxon>
        <taxon>Ecdysozoa</taxon>
        <taxon>Arthropoda</taxon>
        <taxon>Hexapoda</taxon>
        <taxon>Insecta</taxon>
        <taxon>Pterygota</taxon>
        <taxon>Neoptera</taxon>
        <taxon>Paraneoptera</taxon>
        <taxon>Psocodea</taxon>
        <taxon>Psocomorpha</taxon>
        <taxon>Caeciliusetae</taxon>
        <taxon>Caeciliusidae</taxon>
        <taxon>Fuelleborniella</taxon>
    </lineage>
</organism>
<evidence type="ECO:0000256" key="2">
    <source>
        <dbReference type="ARBA" id="ARBA00008892"/>
    </source>
</evidence>
<comment type="similarity">
    <text evidence="2 12">Belongs to the ATPase protein 8 family.</text>
</comment>
<keyword evidence="9 12" id="KW-0406">Ion transport</keyword>
<dbReference type="GO" id="GO:0031966">
    <property type="term" value="C:mitochondrial membrane"/>
    <property type="evidence" value="ECO:0007669"/>
    <property type="project" value="UniProtKB-SubCell"/>
</dbReference>
<keyword evidence="5 12" id="KW-0138">CF(0)</keyword>
<keyword evidence="4 12" id="KW-0813">Transport</keyword>
<evidence type="ECO:0000256" key="10">
    <source>
        <dbReference type="ARBA" id="ARBA00023128"/>
    </source>
</evidence>
<comment type="subcellular location">
    <subcellularLocation>
        <location evidence="1 12">Mitochondrion membrane</location>
        <topology evidence="1 12">Single-pass membrane protein</topology>
    </subcellularLocation>
</comment>
<keyword evidence="7 12" id="KW-0375">Hydrogen ion transport</keyword>
<keyword evidence="11 13" id="KW-0472">Membrane</keyword>
<dbReference type="EMBL" id="MZ274189">
    <property type="protein sequence ID" value="UGS80259.1"/>
    <property type="molecule type" value="Genomic_DNA"/>
</dbReference>
<protein>
    <recommendedName>
        <fullName evidence="12">ATP synthase complex subunit 8</fullName>
    </recommendedName>
</protein>